<keyword evidence="9" id="KW-1185">Reference proteome</keyword>
<evidence type="ECO:0000256" key="6">
    <source>
        <dbReference type="SAM" id="MobiDB-lite"/>
    </source>
</evidence>
<evidence type="ECO:0000256" key="3">
    <source>
        <dbReference type="ARBA" id="ARBA00022989"/>
    </source>
</evidence>
<evidence type="ECO:0000256" key="4">
    <source>
        <dbReference type="ARBA" id="ARBA00023136"/>
    </source>
</evidence>
<evidence type="ECO:0000256" key="5">
    <source>
        <dbReference type="SAM" id="Coils"/>
    </source>
</evidence>
<accession>A0ABT5YKA7</accession>
<dbReference type="InterPro" id="IPR010982">
    <property type="entry name" value="Lambda_DNA-bd_dom_sf"/>
</dbReference>
<keyword evidence="2 7" id="KW-0812">Transmembrane</keyword>
<dbReference type="InterPro" id="IPR059216">
    <property type="entry name" value="LeuA_carph_isopro_dom"/>
</dbReference>
<keyword evidence="5" id="KW-0175">Coiled coil</keyword>
<gene>
    <name evidence="8" type="ORF">P2G67_01635</name>
</gene>
<protein>
    <submittedName>
        <fullName evidence="8">Mitofilin family membrane protein</fullName>
    </submittedName>
</protein>
<organism evidence="8 9">
    <name type="scientific">Aquibaculum arenosum</name>
    <dbReference type="NCBI Taxonomy" id="3032591"/>
    <lineage>
        <taxon>Bacteria</taxon>
        <taxon>Pseudomonadati</taxon>
        <taxon>Pseudomonadota</taxon>
        <taxon>Alphaproteobacteria</taxon>
        <taxon>Rhodospirillales</taxon>
        <taxon>Rhodovibrionaceae</taxon>
        <taxon>Aquibaculum</taxon>
    </lineage>
</organism>
<dbReference type="RefSeq" id="WP_275819357.1">
    <property type="nucleotide sequence ID" value="NZ_JARHUD010000001.1"/>
</dbReference>
<comment type="caution">
    <text evidence="8">The sequence shown here is derived from an EMBL/GenBank/DDBJ whole genome shotgun (WGS) entry which is preliminary data.</text>
</comment>
<feature type="compositionally biased region" description="Basic and acidic residues" evidence="6">
    <location>
        <begin position="94"/>
        <end position="103"/>
    </location>
</feature>
<dbReference type="PANTHER" id="PTHR15415">
    <property type="entry name" value="MITOFILIN"/>
    <property type="match status" value="1"/>
</dbReference>
<evidence type="ECO:0000256" key="7">
    <source>
        <dbReference type="SAM" id="Phobius"/>
    </source>
</evidence>
<dbReference type="Gene3D" id="1.20.5.340">
    <property type="match status" value="1"/>
</dbReference>
<feature type="compositionally biased region" description="Acidic residues" evidence="6">
    <location>
        <begin position="63"/>
        <end position="76"/>
    </location>
</feature>
<proteinExistence type="predicted"/>
<dbReference type="Proteomes" id="UP001215503">
    <property type="component" value="Unassembled WGS sequence"/>
</dbReference>
<sequence length="515" mass="54099">MSDDRDETAGGEEGGGSAAERIIARFGGIRPMAAKLGVAVSTVQGWKIRGHIPPARRSQIEQAAEDQGLELEESDLEAAFSSGGDAGDEAEADAVARESDAEAGHGGTSLETEQSDATPWRSVGEEADKASEPGGATGTADAPPARTSPLPAMLLGGVLVAAGAVIVILLSDLWMPRDEPPAAAAVEALERRMERLEDQRVEGEGASELQRAIEQARSRLEEMDGRLANIEGSAGEGSGELESLRTVTERLSERLEGVETTLGANDEESRVGALEARVQELAGRIEEVAETPTEADEITQSRLDALDGRIEGAAGRIEALEARLRDALDEVAAARARVGEETVIALAAGQLREAFRTGRPYSEELDGLRRLAGQDEDIKAVLGRLEQQAEAGVPTLAALQASYAEAARRAVTAERAEGADSEWQGMLWERVSDLVSVRSVGEPEGNDAEAILARAESRLEGGDVAAALGELDALEGAPAEAMSAWRARAERRLEAEAALGELGRVSLNRLSGGEG</sequence>
<name>A0ABT5YKA7_9PROT</name>
<dbReference type="EMBL" id="JARHUD010000001">
    <property type="protein sequence ID" value="MDF2094674.1"/>
    <property type="molecule type" value="Genomic_DNA"/>
</dbReference>
<reference evidence="8 9" key="1">
    <citation type="submission" date="2023-03" db="EMBL/GenBank/DDBJ databases">
        <title>Fodinicurvata sp. CAU 1616 isolated from sea sendiment.</title>
        <authorList>
            <person name="Kim W."/>
        </authorList>
    </citation>
    <scope>NUCLEOTIDE SEQUENCE [LARGE SCALE GENOMIC DNA]</scope>
    <source>
        <strain evidence="8 9">CAU 1616</strain>
    </source>
</reference>
<feature type="coiled-coil region" evidence="5">
    <location>
        <begin position="264"/>
        <end position="337"/>
    </location>
</feature>
<feature type="region of interest" description="Disordered" evidence="6">
    <location>
        <begin position="50"/>
        <end position="145"/>
    </location>
</feature>
<dbReference type="Gene3D" id="1.10.260.40">
    <property type="entry name" value="lambda repressor-like DNA-binding domains"/>
    <property type="match status" value="1"/>
</dbReference>
<dbReference type="SUPFAM" id="SSF47413">
    <property type="entry name" value="lambda repressor-like DNA-binding domains"/>
    <property type="match status" value="1"/>
</dbReference>
<dbReference type="PANTHER" id="PTHR15415:SF7">
    <property type="entry name" value="MICOS COMPLEX SUBUNIT MIC60"/>
    <property type="match status" value="1"/>
</dbReference>
<dbReference type="Pfam" id="PF09731">
    <property type="entry name" value="Mitofilin"/>
    <property type="match status" value="1"/>
</dbReference>
<evidence type="ECO:0000313" key="8">
    <source>
        <dbReference type="EMBL" id="MDF2094674.1"/>
    </source>
</evidence>
<comment type="subcellular location">
    <subcellularLocation>
        <location evidence="1">Membrane</location>
    </subcellularLocation>
</comment>
<keyword evidence="3 7" id="KW-1133">Transmembrane helix</keyword>
<dbReference type="InterPro" id="IPR019133">
    <property type="entry name" value="MIC60"/>
</dbReference>
<evidence type="ECO:0000256" key="2">
    <source>
        <dbReference type="ARBA" id="ARBA00022692"/>
    </source>
</evidence>
<keyword evidence="4 7" id="KW-0472">Membrane</keyword>
<feature type="transmembrane region" description="Helical" evidence="7">
    <location>
        <begin position="150"/>
        <end position="170"/>
    </location>
</feature>
<feature type="coiled-coil region" evidence="5">
    <location>
        <begin position="186"/>
        <end position="233"/>
    </location>
</feature>
<evidence type="ECO:0000313" key="9">
    <source>
        <dbReference type="Proteomes" id="UP001215503"/>
    </source>
</evidence>
<evidence type="ECO:0000256" key="1">
    <source>
        <dbReference type="ARBA" id="ARBA00004370"/>
    </source>
</evidence>
<dbReference type="NCBIfam" id="NF046037">
    <property type="entry name" value="carphisopro"/>
    <property type="match status" value="1"/>
</dbReference>